<name>A0ACC1HIB7_9FUNG</name>
<keyword evidence="2" id="KW-1185">Reference proteome</keyword>
<evidence type="ECO:0000313" key="1">
    <source>
        <dbReference type="EMBL" id="KAJ1674858.1"/>
    </source>
</evidence>
<protein>
    <submittedName>
        <fullName evidence="1">BolA domain UV induced protein Uvi31</fullName>
    </submittedName>
</protein>
<proteinExistence type="predicted"/>
<accession>A0ACC1HIB7</accession>
<reference evidence="1" key="1">
    <citation type="submission" date="2022-06" db="EMBL/GenBank/DDBJ databases">
        <title>Phylogenomic reconstructions and comparative analyses of Kickxellomycotina fungi.</title>
        <authorList>
            <person name="Reynolds N.K."/>
            <person name="Stajich J.E."/>
            <person name="Barry K."/>
            <person name="Grigoriev I.V."/>
            <person name="Crous P."/>
            <person name="Smith M.E."/>
        </authorList>
    </citation>
    <scope>NUCLEOTIDE SEQUENCE</scope>
    <source>
        <strain evidence="1">RSA 2271</strain>
    </source>
</reference>
<dbReference type="EMBL" id="JAMZIH010005639">
    <property type="protein sequence ID" value="KAJ1674858.1"/>
    <property type="molecule type" value="Genomic_DNA"/>
</dbReference>
<gene>
    <name evidence="1" type="primary">uvi31</name>
    <name evidence="1" type="ORF">EV182_002422</name>
</gene>
<sequence>MSSLEATPIADAIREKITQDLKPQEFEIINESHKHRHHAPMKGVTSRETHFKLKIVSENKVYIRTTTDHQNYCCMTPTIQNQIQRHRHVYSLLDRELKMENGIHALAIIAKTPEEDGKAPATTPHDPNMPTNCKPST</sequence>
<dbReference type="Proteomes" id="UP001145114">
    <property type="component" value="Unassembled WGS sequence"/>
</dbReference>
<organism evidence="1 2">
    <name type="scientific">Spiromyces aspiralis</name>
    <dbReference type="NCBI Taxonomy" id="68401"/>
    <lineage>
        <taxon>Eukaryota</taxon>
        <taxon>Fungi</taxon>
        <taxon>Fungi incertae sedis</taxon>
        <taxon>Zoopagomycota</taxon>
        <taxon>Kickxellomycotina</taxon>
        <taxon>Kickxellomycetes</taxon>
        <taxon>Kickxellales</taxon>
        <taxon>Kickxellaceae</taxon>
        <taxon>Spiromyces</taxon>
    </lineage>
</organism>
<comment type="caution">
    <text evidence="1">The sequence shown here is derived from an EMBL/GenBank/DDBJ whole genome shotgun (WGS) entry which is preliminary data.</text>
</comment>
<evidence type="ECO:0000313" key="2">
    <source>
        <dbReference type="Proteomes" id="UP001145114"/>
    </source>
</evidence>